<dbReference type="EMBL" id="JABANM010004198">
    <property type="protein sequence ID" value="KAF4749609.1"/>
    <property type="molecule type" value="Genomic_DNA"/>
</dbReference>
<dbReference type="PROSITE" id="PS50966">
    <property type="entry name" value="ZF_SWIM"/>
    <property type="match status" value="1"/>
</dbReference>
<keyword evidence="1" id="KW-0863">Zinc-finger</keyword>
<dbReference type="AlphaFoldDB" id="A0A7J6TW04"/>
<name>A0A7J6TW04_PEROL</name>
<gene>
    <name evidence="3" type="ORF">FOZ62_012907</name>
</gene>
<evidence type="ECO:0000313" key="3">
    <source>
        <dbReference type="EMBL" id="KAF4749609.1"/>
    </source>
</evidence>
<dbReference type="Proteomes" id="UP000574390">
    <property type="component" value="Unassembled WGS sequence"/>
</dbReference>
<protein>
    <recommendedName>
        <fullName evidence="2">SWIM-type domain-containing protein</fullName>
    </recommendedName>
</protein>
<dbReference type="GO" id="GO:0008270">
    <property type="term" value="F:zinc ion binding"/>
    <property type="evidence" value="ECO:0007669"/>
    <property type="project" value="UniProtKB-KW"/>
</dbReference>
<comment type="caution">
    <text evidence="3">The sequence shown here is derived from an EMBL/GenBank/DDBJ whole genome shotgun (WGS) entry which is preliminary data.</text>
</comment>
<organism evidence="3 4">
    <name type="scientific">Perkinsus olseni</name>
    <name type="common">Perkinsus atlanticus</name>
    <dbReference type="NCBI Taxonomy" id="32597"/>
    <lineage>
        <taxon>Eukaryota</taxon>
        <taxon>Sar</taxon>
        <taxon>Alveolata</taxon>
        <taxon>Perkinsozoa</taxon>
        <taxon>Perkinsea</taxon>
        <taxon>Perkinsida</taxon>
        <taxon>Perkinsidae</taxon>
        <taxon>Perkinsus</taxon>
    </lineage>
</organism>
<sequence>ERPATLSPIGRASVETFMGDFASYLTTSNWRSYWGQYASERSGPRTNNAVEKANRMIKEEVTDNRRRRTLSEFNGYLNNGASWAKISQYGHATNKGEITDKYRRFGARSLATESLCQVPRTWKTTREVDPNDETEWLFIRDPQVKRGVESLSCHVLSDDDLGKCAKKFYEADYTTLQEAHELTSTFCAVRYSKAGGTLSSYCTCSTWRKNLVCGHLAAVAHLSGGDSSR</sequence>
<dbReference type="InterPro" id="IPR007527">
    <property type="entry name" value="Znf_SWIM"/>
</dbReference>
<feature type="domain" description="SWIM-type" evidence="2">
    <location>
        <begin position="187"/>
        <end position="224"/>
    </location>
</feature>
<keyword evidence="1" id="KW-0479">Metal-binding</keyword>
<evidence type="ECO:0000256" key="1">
    <source>
        <dbReference type="PROSITE-ProRule" id="PRU00325"/>
    </source>
</evidence>
<feature type="non-terminal residue" evidence="3">
    <location>
        <position position="1"/>
    </location>
</feature>
<reference evidence="3 4" key="1">
    <citation type="submission" date="2020-04" db="EMBL/GenBank/DDBJ databases">
        <title>Perkinsus olseni comparative genomics.</title>
        <authorList>
            <person name="Bogema D.R."/>
        </authorList>
    </citation>
    <scope>NUCLEOTIDE SEQUENCE [LARGE SCALE GENOMIC DNA]</scope>
    <source>
        <strain evidence="3">ATCC PRA-205</strain>
    </source>
</reference>
<evidence type="ECO:0000313" key="4">
    <source>
        <dbReference type="Proteomes" id="UP000574390"/>
    </source>
</evidence>
<feature type="non-terminal residue" evidence="3">
    <location>
        <position position="229"/>
    </location>
</feature>
<proteinExistence type="predicted"/>
<evidence type="ECO:0000259" key="2">
    <source>
        <dbReference type="PROSITE" id="PS50966"/>
    </source>
</evidence>
<keyword evidence="1" id="KW-0862">Zinc</keyword>
<accession>A0A7J6TW04</accession>